<evidence type="ECO:0000259" key="1">
    <source>
        <dbReference type="Pfam" id="PF01973"/>
    </source>
</evidence>
<evidence type="ECO:0000313" key="3">
    <source>
        <dbReference type="EMBL" id="BCO08489.1"/>
    </source>
</evidence>
<evidence type="ECO:0000313" key="4">
    <source>
        <dbReference type="Proteomes" id="UP001063350"/>
    </source>
</evidence>
<dbReference type="InterPro" id="IPR002826">
    <property type="entry name" value="MptE-like"/>
</dbReference>
<feature type="domain" description="6-hydroxymethylpterin diphosphokinase MptE-like" evidence="1">
    <location>
        <begin position="257"/>
        <end position="402"/>
    </location>
</feature>
<dbReference type="RefSeq" id="WP_267928396.1">
    <property type="nucleotide sequence ID" value="NZ_AP024233.1"/>
</dbReference>
<sequence>MEFFRQRHPVLLSLVRKQKCPYQLNITPEFLSITHEESGQLAHPEAGLDMFAAMMGDWVHDTWIDLCNFKIPAMDRYPLHGKPLRTIYQQLLTEFPESLFRFSLKQINLKELSDGRRFSPPVVFLGIFHGLHVDYYLSRTEVSHILLVEPDLERFEVSCYFLDYRKISDQAEVVFSLGTDPQSEAIRYFFSNYSVSRQLWTRVLPGYECPENPHLIESFRMHQATMSNVVFPLDYEYDAICQIMANLRQQRPLLTSRPRLSKKSRIAVVASGPSLDHDLEWLRANQDNLIIFAVFSAVKPLLRHGIRPDFQVTIETMLHQEGLREPLGLDPDIPVIAGCNAPVSIVRYFNEILLCGMGDKVAPVHFTMPMHRVLPSSTNMAFSFACLCQPGEIYLLGCDFGYYSIDKSHAGATIYEKPEHGSDEQSVDDYLDKMQQIIVEANFSSKDREVVTSTPFLTHVRIVVEQAIEAAGKKTKVYNLSDGARVRGARARRSRAISLRNYPRRQDDIDRIRKAFLPAQEGKNWKSYTKDSSQVAEGLKRDVIRGLELETFTWKKFNQVVDRAVLDAVMANRENERDRRPEVFVLFILHLLTAWYKVLLFADQQEMAEEIYRSGLEKIRAVVEKLEWPVKELN</sequence>
<accession>A0A915TZ67</accession>
<evidence type="ECO:0008006" key="5">
    <source>
        <dbReference type="Google" id="ProtNLM"/>
    </source>
</evidence>
<name>A0A915TZ67_9BACT</name>
<organism evidence="3 4">
    <name type="scientific">Desulfolithobacter dissulfuricans</name>
    <dbReference type="NCBI Taxonomy" id="2795293"/>
    <lineage>
        <taxon>Bacteria</taxon>
        <taxon>Pseudomonadati</taxon>
        <taxon>Thermodesulfobacteriota</taxon>
        <taxon>Desulfobulbia</taxon>
        <taxon>Desulfobulbales</taxon>
        <taxon>Desulfobulbaceae</taxon>
        <taxon>Desulfolithobacter</taxon>
    </lineage>
</organism>
<reference evidence="3" key="1">
    <citation type="submission" date="2020-12" db="EMBL/GenBank/DDBJ databases">
        <title>Desulfobium dissulfuricans gen. nov., sp. nov., a novel mesophilic, sulfate-reducing bacterium isolated from a deep-sea hydrothermal vent.</title>
        <authorList>
            <person name="Hashimoto Y."/>
            <person name="Tame A."/>
            <person name="Sawayama S."/>
            <person name="Miyazaki J."/>
            <person name="Takai K."/>
            <person name="Nakagawa S."/>
        </authorList>
    </citation>
    <scope>NUCLEOTIDE SEQUENCE</scope>
    <source>
        <strain evidence="3">GF1</strain>
    </source>
</reference>
<dbReference type="Pfam" id="PF20157">
    <property type="entry name" value="Maf_flag10_N"/>
    <property type="match status" value="1"/>
</dbReference>
<dbReference type="Proteomes" id="UP001063350">
    <property type="component" value="Chromosome"/>
</dbReference>
<evidence type="ECO:0000259" key="2">
    <source>
        <dbReference type="Pfam" id="PF20157"/>
    </source>
</evidence>
<proteinExistence type="predicted"/>
<dbReference type="PANTHER" id="PTHR41786">
    <property type="entry name" value="MOTILITY ACCESSORY FACTOR MAF"/>
    <property type="match status" value="1"/>
</dbReference>
<gene>
    <name evidence="3" type="ORF">GF1_08650</name>
</gene>
<dbReference type="KEGG" id="ddu:GF1_08650"/>
<dbReference type="AlphaFoldDB" id="A0A915TZ67"/>
<dbReference type="PANTHER" id="PTHR41786:SF1">
    <property type="entry name" value="6-HYDROXYMETHYLPTERIN DIPHOSPHOKINASE MPTE-LIKE DOMAIN-CONTAINING PROTEIN"/>
    <property type="match status" value="1"/>
</dbReference>
<protein>
    <recommendedName>
        <fullName evidence="5">DUF115 domain-containing protein</fullName>
    </recommendedName>
</protein>
<keyword evidence="4" id="KW-1185">Reference proteome</keyword>
<dbReference type="Pfam" id="PF01973">
    <property type="entry name" value="MptE-like"/>
    <property type="match status" value="1"/>
</dbReference>
<feature type="domain" description="Glycosyltransferase Maf N-terminal" evidence="2">
    <location>
        <begin position="118"/>
        <end position="183"/>
    </location>
</feature>
<dbReference type="InterPro" id="IPR045376">
    <property type="entry name" value="Maf_N"/>
</dbReference>
<dbReference type="EMBL" id="AP024233">
    <property type="protein sequence ID" value="BCO08489.1"/>
    <property type="molecule type" value="Genomic_DNA"/>
</dbReference>